<organism evidence="3 4">
    <name type="scientific">Micromonospora coriariae</name>
    <dbReference type="NCBI Taxonomy" id="285665"/>
    <lineage>
        <taxon>Bacteria</taxon>
        <taxon>Bacillati</taxon>
        <taxon>Actinomycetota</taxon>
        <taxon>Actinomycetes</taxon>
        <taxon>Micromonosporales</taxon>
        <taxon>Micromonosporaceae</taxon>
        <taxon>Micromonospora</taxon>
    </lineage>
</organism>
<reference evidence="4" key="1">
    <citation type="submission" date="2016-06" db="EMBL/GenBank/DDBJ databases">
        <authorList>
            <person name="Varghese N."/>
            <person name="Submissions Spin"/>
        </authorList>
    </citation>
    <scope>NUCLEOTIDE SEQUENCE [LARGE SCALE GENOMIC DNA]</scope>
    <source>
        <strain evidence="4">DSM 44875</strain>
    </source>
</reference>
<dbReference type="AlphaFoldDB" id="A0A1C4XSH7"/>
<gene>
    <name evidence="3" type="ORF">GA0070607_5658</name>
</gene>
<dbReference type="EMBL" id="LT607412">
    <property type="protein sequence ID" value="SCF11051.1"/>
    <property type="molecule type" value="Genomic_DNA"/>
</dbReference>
<evidence type="ECO:0000313" key="4">
    <source>
        <dbReference type="Proteomes" id="UP000198243"/>
    </source>
</evidence>
<feature type="region of interest" description="Disordered" evidence="1">
    <location>
        <begin position="90"/>
        <end position="109"/>
    </location>
</feature>
<name>A0A1C4XSH7_9ACTN</name>
<dbReference type="Proteomes" id="UP000198243">
    <property type="component" value="Chromosome I"/>
</dbReference>
<protein>
    <submittedName>
        <fullName evidence="3">Uncharacterized protein</fullName>
    </submittedName>
</protein>
<keyword evidence="2" id="KW-1133">Transmembrane helix</keyword>
<accession>A0A1C4XSH7</accession>
<evidence type="ECO:0000256" key="1">
    <source>
        <dbReference type="SAM" id="MobiDB-lite"/>
    </source>
</evidence>
<keyword evidence="4" id="KW-1185">Reference proteome</keyword>
<keyword evidence="2" id="KW-0472">Membrane</keyword>
<sequence>MGALVTTVTTLALVAGVVTFLTTGAGRTAVRVLLELLTAAGLLRLVGDPSWASLAGSAAIVALRLLLGAALGAAQPWSCRQSRPPCAADDHHLPLAVRGDTGVSGRTTT</sequence>
<feature type="transmembrane region" description="Helical" evidence="2">
    <location>
        <begin position="50"/>
        <end position="74"/>
    </location>
</feature>
<evidence type="ECO:0000256" key="2">
    <source>
        <dbReference type="SAM" id="Phobius"/>
    </source>
</evidence>
<dbReference type="RefSeq" id="WP_197701182.1">
    <property type="nucleotide sequence ID" value="NZ_LT607412.1"/>
</dbReference>
<evidence type="ECO:0000313" key="3">
    <source>
        <dbReference type="EMBL" id="SCF11051.1"/>
    </source>
</evidence>
<keyword evidence="2" id="KW-0812">Transmembrane</keyword>
<proteinExistence type="predicted"/>